<dbReference type="GO" id="GO:0005886">
    <property type="term" value="C:plasma membrane"/>
    <property type="evidence" value="ECO:0007669"/>
    <property type="project" value="UniProtKB-SubCell"/>
</dbReference>
<feature type="transmembrane region" description="Helical" evidence="8">
    <location>
        <begin position="285"/>
        <end position="305"/>
    </location>
</feature>
<dbReference type="Proteomes" id="UP000279259">
    <property type="component" value="Unassembled WGS sequence"/>
</dbReference>
<evidence type="ECO:0000256" key="8">
    <source>
        <dbReference type="RuleBase" id="RU368066"/>
    </source>
</evidence>
<keyword evidence="6 8" id="KW-1133">Transmembrane helix</keyword>
<evidence type="ECO:0000256" key="5">
    <source>
        <dbReference type="ARBA" id="ARBA00022692"/>
    </source>
</evidence>
<dbReference type="EMBL" id="RSCD01000020">
    <property type="protein sequence ID" value="RSH85379.1"/>
    <property type="molecule type" value="Genomic_DNA"/>
</dbReference>
<evidence type="ECO:0000256" key="4">
    <source>
        <dbReference type="ARBA" id="ARBA00015388"/>
    </source>
</evidence>
<evidence type="ECO:0000256" key="6">
    <source>
        <dbReference type="ARBA" id="ARBA00022989"/>
    </source>
</evidence>
<accession>A0A427Y2T2</accession>
<dbReference type="GO" id="GO:0022857">
    <property type="term" value="F:transmembrane transporter activity"/>
    <property type="evidence" value="ECO:0007669"/>
    <property type="project" value="UniProtKB-UniRule"/>
</dbReference>
<dbReference type="OrthoDB" id="44736at2759"/>
<keyword evidence="7 8" id="KW-0472">Membrane</keyword>
<comment type="caution">
    <text evidence="10">The sequence shown here is derived from an EMBL/GenBank/DDBJ whole genome shotgun (WGS) entry which is preliminary data.</text>
</comment>
<comment type="function">
    <text evidence="1 8">Probably involved in transport through the plasma membrane.</text>
</comment>
<dbReference type="AlphaFoldDB" id="A0A427Y2T2"/>
<feature type="transmembrane region" description="Helical" evidence="8">
    <location>
        <begin position="180"/>
        <end position="198"/>
    </location>
</feature>
<dbReference type="PANTHER" id="PTHR12385:SF4">
    <property type="entry name" value="PROTEIN PNS1"/>
    <property type="match status" value="1"/>
</dbReference>
<comment type="similarity">
    <text evidence="3 8">Belongs to the CTL (choline transporter-like) family.</text>
</comment>
<proteinExistence type="inferred from homology"/>
<evidence type="ECO:0000256" key="3">
    <source>
        <dbReference type="ARBA" id="ARBA00007168"/>
    </source>
</evidence>
<dbReference type="Pfam" id="PF04515">
    <property type="entry name" value="Choline_transpo"/>
    <property type="match status" value="1"/>
</dbReference>
<feature type="compositionally biased region" description="Low complexity" evidence="9">
    <location>
        <begin position="13"/>
        <end position="23"/>
    </location>
</feature>
<evidence type="ECO:0000256" key="1">
    <source>
        <dbReference type="ARBA" id="ARBA00002957"/>
    </source>
</evidence>
<evidence type="ECO:0000256" key="9">
    <source>
        <dbReference type="SAM" id="MobiDB-lite"/>
    </source>
</evidence>
<feature type="transmembrane region" description="Helical" evidence="8">
    <location>
        <begin position="221"/>
        <end position="249"/>
    </location>
</feature>
<feature type="transmembrane region" description="Helical" evidence="8">
    <location>
        <begin position="125"/>
        <end position="145"/>
    </location>
</feature>
<reference evidence="10 11" key="1">
    <citation type="submission" date="2018-11" db="EMBL/GenBank/DDBJ databases">
        <title>Genome sequence of Saitozyma podzolica DSM 27192.</title>
        <authorList>
            <person name="Aliyu H."/>
            <person name="Gorte O."/>
            <person name="Ochsenreither K."/>
        </authorList>
    </citation>
    <scope>NUCLEOTIDE SEQUENCE [LARGE SCALE GENOMIC DNA]</scope>
    <source>
        <strain evidence="10 11">DSM 27192</strain>
    </source>
</reference>
<keyword evidence="11" id="KW-1185">Reference proteome</keyword>
<feature type="transmembrane region" description="Helical" evidence="8">
    <location>
        <begin position="73"/>
        <end position="97"/>
    </location>
</feature>
<name>A0A427Y2T2_9TREE</name>
<dbReference type="InterPro" id="IPR007603">
    <property type="entry name" value="Choline_transptr-like"/>
</dbReference>
<feature type="region of interest" description="Disordered" evidence="9">
    <location>
        <begin position="1"/>
        <end position="23"/>
    </location>
</feature>
<evidence type="ECO:0000313" key="10">
    <source>
        <dbReference type="EMBL" id="RSH85379.1"/>
    </source>
</evidence>
<comment type="subcellular location">
    <subcellularLocation>
        <location evidence="8">Cell membrane</location>
        <topology evidence="8">Multi-pass membrane protein</topology>
    </subcellularLocation>
    <subcellularLocation>
        <location evidence="2">Membrane</location>
        <topology evidence="2">Multi-pass membrane protein</topology>
    </subcellularLocation>
</comment>
<dbReference type="PANTHER" id="PTHR12385">
    <property type="entry name" value="CHOLINE TRANSPORTER-LIKE (SLC FAMILY 44)"/>
    <property type="match status" value="1"/>
</dbReference>
<protein>
    <recommendedName>
        <fullName evidence="4 8">Protein PNS1</fullName>
    </recommendedName>
</protein>
<sequence>MSGQELYSEQPPQQGYNGNYNNYDQQYALPPGPVQGCAQEPPEQPNYCMNPLVQSNEKTGARISPRNRLNDPIFIVLFIVSVVGFAVVSGLAINTFIQLNGLGGGFGSSSSGQTGNDVTLDYHTLYLLVVCCALGLGVAALWLCLIRDLTKVVVEVTLALTVLLNIGICVYFFIIRYWSGAVIFLVIAVLSVLFYWTLRKKVPLAKLLIQTTIDITRHHPVVYLIALIGLVFQRAWSIWYAFTCIAIYVKWTPGRTGCSASPCSSAKVGGLIFYSTFSYCWTSQVIANVIVCTLSGGIFGGWYYCGPRAANSGLPKRACLKSFVRSTTVN</sequence>
<evidence type="ECO:0000256" key="7">
    <source>
        <dbReference type="ARBA" id="ARBA00023136"/>
    </source>
</evidence>
<feature type="compositionally biased region" description="Polar residues" evidence="9">
    <location>
        <begin position="1"/>
        <end position="12"/>
    </location>
</feature>
<keyword evidence="5 8" id="KW-0812">Transmembrane</keyword>
<evidence type="ECO:0000313" key="11">
    <source>
        <dbReference type="Proteomes" id="UP000279259"/>
    </source>
</evidence>
<comment type="caution">
    <text evidence="8">Lacks conserved residue(s) required for the propagation of feature annotation.</text>
</comment>
<organism evidence="10 11">
    <name type="scientific">Saitozyma podzolica</name>
    <dbReference type="NCBI Taxonomy" id="1890683"/>
    <lineage>
        <taxon>Eukaryota</taxon>
        <taxon>Fungi</taxon>
        <taxon>Dikarya</taxon>
        <taxon>Basidiomycota</taxon>
        <taxon>Agaricomycotina</taxon>
        <taxon>Tremellomycetes</taxon>
        <taxon>Tremellales</taxon>
        <taxon>Trimorphomycetaceae</taxon>
        <taxon>Saitozyma</taxon>
    </lineage>
</organism>
<evidence type="ECO:0000256" key="2">
    <source>
        <dbReference type="ARBA" id="ARBA00004141"/>
    </source>
</evidence>
<gene>
    <name evidence="10" type="primary">PNS1_2</name>
    <name evidence="10" type="ORF">EHS25_004775</name>
</gene>
<feature type="transmembrane region" description="Helical" evidence="8">
    <location>
        <begin position="152"/>
        <end position="174"/>
    </location>
</feature>